<accession>A0AAP1GBZ9</accession>
<name>A0AAP1GBZ9_9BURK</name>
<dbReference type="AlphaFoldDB" id="A0AAP1GBZ9"/>
<sequence>MNLPVEVMPSSVGNTTSHGVILPVGTALEPFDRIVRISTDLLTQSLVTQWCETDELQRVVFDWAQAKQHEVDLLKSFAAWQKKKLDYQAVYNAYILEAISEEEFEEESTPYVVEIKEVDPLMVGRTMDELVELLPFEVSTSDFADYFECEPEDVVLAIAAGSRNEKLLSLLPHDAAYKDD</sequence>
<protein>
    <submittedName>
        <fullName evidence="1">Uncharacterized protein</fullName>
    </submittedName>
</protein>
<dbReference type="RefSeq" id="WP_059544214.1">
    <property type="nucleotide sequence ID" value="NZ_LOTQ01000003.1"/>
</dbReference>
<proteinExistence type="predicted"/>
<gene>
    <name evidence="1" type="ORF">WI41_07070</name>
</gene>
<dbReference type="Proteomes" id="UP000056450">
    <property type="component" value="Unassembled WGS sequence"/>
</dbReference>
<organism evidence="1 2">
    <name type="scientific">Burkholderia latens</name>
    <dbReference type="NCBI Taxonomy" id="488446"/>
    <lineage>
        <taxon>Bacteria</taxon>
        <taxon>Pseudomonadati</taxon>
        <taxon>Pseudomonadota</taxon>
        <taxon>Betaproteobacteria</taxon>
        <taxon>Burkholderiales</taxon>
        <taxon>Burkholderiaceae</taxon>
        <taxon>Burkholderia</taxon>
        <taxon>Burkholderia cepacia complex</taxon>
    </lineage>
</organism>
<dbReference type="EMBL" id="LOTQ01000003">
    <property type="protein sequence ID" value="KVA11848.1"/>
    <property type="molecule type" value="Genomic_DNA"/>
</dbReference>
<reference evidence="1 2" key="1">
    <citation type="submission" date="2015-11" db="EMBL/GenBank/DDBJ databases">
        <title>Expanding the genomic diversity of Burkholderia species for the development of highly accurate diagnostics.</title>
        <authorList>
            <person name="Sahl J."/>
            <person name="Keim P."/>
            <person name="Wagner D."/>
        </authorList>
    </citation>
    <scope>NUCLEOTIDE SEQUENCE [LARGE SCALE GENOMIC DNA]</scope>
    <source>
        <strain evidence="1 2">RF32-BP12</strain>
    </source>
</reference>
<comment type="caution">
    <text evidence="1">The sequence shown here is derived from an EMBL/GenBank/DDBJ whole genome shotgun (WGS) entry which is preliminary data.</text>
</comment>
<evidence type="ECO:0000313" key="1">
    <source>
        <dbReference type="EMBL" id="KVA11848.1"/>
    </source>
</evidence>
<evidence type="ECO:0000313" key="2">
    <source>
        <dbReference type="Proteomes" id="UP000056450"/>
    </source>
</evidence>